<organism evidence="1 2">
    <name type="scientific">Flemingia macrophylla</name>
    <dbReference type="NCBI Taxonomy" id="520843"/>
    <lineage>
        <taxon>Eukaryota</taxon>
        <taxon>Viridiplantae</taxon>
        <taxon>Streptophyta</taxon>
        <taxon>Embryophyta</taxon>
        <taxon>Tracheophyta</taxon>
        <taxon>Spermatophyta</taxon>
        <taxon>Magnoliopsida</taxon>
        <taxon>eudicotyledons</taxon>
        <taxon>Gunneridae</taxon>
        <taxon>Pentapetalae</taxon>
        <taxon>rosids</taxon>
        <taxon>fabids</taxon>
        <taxon>Fabales</taxon>
        <taxon>Fabaceae</taxon>
        <taxon>Papilionoideae</taxon>
        <taxon>50 kb inversion clade</taxon>
        <taxon>NPAAA clade</taxon>
        <taxon>indigoferoid/millettioid clade</taxon>
        <taxon>Phaseoleae</taxon>
        <taxon>Flemingia</taxon>
    </lineage>
</organism>
<sequence>MNMTLLAKELGLAVKPMEVPTKKVVQREEIVYTVMEVIAYDENGKSVFRANLFVLVSYRLVNLFAYHAQDEGCVPS</sequence>
<protein>
    <submittedName>
        <fullName evidence="1">Uncharacterized protein</fullName>
    </submittedName>
</protein>
<evidence type="ECO:0000313" key="1">
    <source>
        <dbReference type="EMBL" id="KAL2337556.1"/>
    </source>
</evidence>
<name>A0ABD1MP26_9FABA</name>
<dbReference type="Proteomes" id="UP001603857">
    <property type="component" value="Unassembled WGS sequence"/>
</dbReference>
<reference evidence="1 2" key="1">
    <citation type="submission" date="2024-08" db="EMBL/GenBank/DDBJ databases">
        <title>Insights into the chromosomal genome structure of Flemingia macrophylla.</title>
        <authorList>
            <person name="Ding Y."/>
            <person name="Zhao Y."/>
            <person name="Bi W."/>
            <person name="Wu M."/>
            <person name="Zhao G."/>
            <person name="Gong Y."/>
            <person name="Li W."/>
            <person name="Zhang P."/>
        </authorList>
    </citation>
    <scope>NUCLEOTIDE SEQUENCE [LARGE SCALE GENOMIC DNA]</scope>
    <source>
        <strain evidence="1">DYQJB</strain>
        <tissue evidence="1">Leaf</tissue>
    </source>
</reference>
<dbReference type="AlphaFoldDB" id="A0ABD1MP26"/>
<gene>
    <name evidence="1" type="ORF">Fmac_012002</name>
</gene>
<accession>A0ABD1MP26</accession>
<dbReference type="EMBL" id="JBGMDY010000004">
    <property type="protein sequence ID" value="KAL2337556.1"/>
    <property type="molecule type" value="Genomic_DNA"/>
</dbReference>
<proteinExistence type="predicted"/>
<evidence type="ECO:0000313" key="2">
    <source>
        <dbReference type="Proteomes" id="UP001603857"/>
    </source>
</evidence>
<comment type="caution">
    <text evidence="1">The sequence shown here is derived from an EMBL/GenBank/DDBJ whole genome shotgun (WGS) entry which is preliminary data.</text>
</comment>
<keyword evidence="2" id="KW-1185">Reference proteome</keyword>